<name>A0A9N9T870_DIABA</name>
<dbReference type="InterPro" id="IPR006170">
    <property type="entry name" value="PBP/GOBP"/>
</dbReference>
<dbReference type="Gene3D" id="1.10.238.20">
    <property type="entry name" value="Pheromone/general odorant binding protein domain"/>
    <property type="match status" value="1"/>
</dbReference>
<organism evidence="3 4">
    <name type="scientific">Diabrotica balteata</name>
    <name type="common">Banded cucumber beetle</name>
    <dbReference type="NCBI Taxonomy" id="107213"/>
    <lineage>
        <taxon>Eukaryota</taxon>
        <taxon>Metazoa</taxon>
        <taxon>Ecdysozoa</taxon>
        <taxon>Arthropoda</taxon>
        <taxon>Hexapoda</taxon>
        <taxon>Insecta</taxon>
        <taxon>Pterygota</taxon>
        <taxon>Neoptera</taxon>
        <taxon>Endopterygota</taxon>
        <taxon>Coleoptera</taxon>
        <taxon>Polyphaga</taxon>
        <taxon>Cucujiformia</taxon>
        <taxon>Chrysomeloidea</taxon>
        <taxon>Chrysomelidae</taxon>
        <taxon>Galerucinae</taxon>
        <taxon>Diabroticina</taxon>
        <taxon>Diabroticites</taxon>
        <taxon>Diabrotica</taxon>
    </lineage>
</organism>
<dbReference type="Proteomes" id="UP001153709">
    <property type="component" value="Chromosome 7"/>
</dbReference>
<evidence type="ECO:0000256" key="1">
    <source>
        <dbReference type="SAM" id="MobiDB-lite"/>
    </source>
</evidence>
<reference evidence="3" key="1">
    <citation type="submission" date="2022-01" db="EMBL/GenBank/DDBJ databases">
        <authorList>
            <person name="King R."/>
        </authorList>
    </citation>
    <scope>NUCLEOTIDE SEQUENCE</scope>
</reference>
<dbReference type="Pfam" id="PF01395">
    <property type="entry name" value="PBP_GOBP"/>
    <property type="match status" value="1"/>
</dbReference>
<accession>A0A9N9T870</accession>
<dbReference type="AlphaFoldDB" id="A0A9N9T870"/>
<keyword evidence="4" id="KW-1185">Reference proteome</keyword>
<sequence>MFRLVNLFFVVALVAHFASAGEPTGELAKLGKVLHIACSSKVDISEEEIGKLRVGVFTNDDKSKNYLLCLYKSINILKDDGDLDVDTIKEIAPAALKPTAVGVLKGCFDKQKASSYFVRDLEFLPRNDFYADDTGNISPTGERAKLAKVLHDACSRRVGISEKEIGKLKAGVFTDDDKSKLQVDGDLGYDIIEDVGPPALKPTARGVFKGCFEKQKEYFCYGLEMPLSDTSSTREPSEFKPDSGSNFHPPSDNESYTTRESFKEDGFVEPGSSRDSDLAQKLYNTLKCVFATTPMH</sequence>
<feature type="signal peptide" evidence="2">
    <location>
        <begin position="1"/>
        <end position="20"/>
    </location>
</feature>
<dbReference type="CDD" id="cd23992">
    <property type="entry name" value="PBP_GOBP"/>
    <property type="match status" value="1"/>
</dbReference>
<keyword evidence="2" id="KW-0732">Signal</keyword>
<dbReference type="OrthoDB" id="6610259at2759"/>
<dbReference type="GO" id="GO:0005549">
    <property type="term" value="F:odorant binding"/>
    <property type="evidence" value="ECO:0007669"/>
    <property type="project" value="InterPro"/>
</dbReference>
<protein>
    <submittedName>
        <fullName evidence="3">Uncharacterized protein</fullName>
    </submittedName>
</protein>
<feature type="compositionally biased region" description="Polar residues" evidence="1">
    <location>
        <begin position="243"/>
        <end position="259"/>
    </location>
</feature>
<feature type="region of interest" description="Disordered" evidence="1">
    <location>
        <begin position="228"/>
        <end position="275"/>
    </location>
</feature>
<dbReference type="InterPro" id="IPR036728">
    <property type="entry name" value="PBP_GOBP_sf"/>
</dbReference>
<feature type="chain" id="PRO_5040473660" evidence="2">
    <location>
        <begin position="21"/>
        <end position="296"/>
    </location>
</feature>
<evidence type="ECO:0000313" key="4">
    <source>
        <dbReference type="Proteomes" id="UP001153709"/>
    </source>
</evidence>
<evidence type="ECO:0000256" key="2">
    <source>
        <dbReference type="SAM" id="SignalP"/>
    </source>
</evidence>
<dbReference type="EMBL" id="OU898282">
    <property type="protein sequence ID" value="CAG9837400.1"/>
    <property type="molecule type" value="Genomic_DNA"/>
</dbReference>
<proteinExistence type="predicted"/>
<gene>
    <name evidence="3" type="ORF">DIABBA_LOCUS10385</name>
</gene>
<feature type="compositionally biased region" description="Basic and acidic residues" evidence="1">
    <location>
        <begin position="260"/>
        <end position="275"/>
    </location>
</feature>
<evidence type="ECO:0000313" key="3">
    <source>
        <dbReference type="EMBL" id="CAG9837400.1"/>
    </source>
</evidence>
<dbReference type="SUPFAM" id="SSF47565">
    <property type="entry name" value="Insect pheromone/odorant-binding proteins"/>
    <property type="match status" value="2"/>
</dbReference>